<sequence length="1080" mass="121465">MTHQPTIAETRLKSISTCVAITANTLGVLVNTLKISALKGTLNTTESLLKMVETIKQEKKNCAELMEHVNKLLNAIVGVYLKSDTGVELPPNIVNQITKFTECFYISKLMTLHRIHTFVEAQQSSSKVRKFLKQGELNALLKDCKAGLQEGFVFFQADVLTDVREMQVQAELRHQEVLNIIEEMSSSDSASFTSDIHSDSSTSSSSISMLPAEPKIFYGRDSELTNILKLFSQGTPKIAILGAGGMGKTTLARIVLHHDTIVTKYHRNRFFIACDTVSNKVELAGLIGAHLGMKPGKDLTQAVLWHFSDALPSLLILDNLETSWEPIESRKDIEEFLSLLTDITSLALMVTMRGAERPAKVQWTQPFISPLQPLAQDAAQKMFIDIADDKHSIEEVDQVLHLTNNMPLSISLLAHLADMEGCSQILSRWETEKTALISEGHDKKSNLELSILLSLSSPRITSMPHSQDLLALLSILPDGLSDVELKQAKFPIKDIFSCKAALLRTALAYTDDHKRVKVLVPVREYMRKLSPPTDQMIKPLFKHFHELIKSYKTGFGKESGIFPIARITSNYTNIQNILRYNLWSEHPELANNIYCTCDFNHFSLRSGRGATPLLEDITSLLPSIDDHRLRVTFISELLSSLRDRPISDPEMLITQGLGHLEHVDDPEIESRFHSRLGFYYSEQNRDTPKAIKHCQTSLSLARASGDHRGQCVILERLSSIEWLHGNYLAGQAYAQELQKLSKISGDFFQEAVGLYNEVLCCKALGNYRYCIILSTRARTLLGLCGMSHAELDSLVLNSEANVHACKSEYVEAHNIENHILQEALKAHSLYQQGLSLLNIAEIEVNMGSHNNEIQRKIDASKVCFERHGIRRGLMAIECTQGDLNLREGDMSSSLFSEHLKSGWGDVMSYCLERLGNISRWEGSSHPSSWATVFLVHSLQGKQKLEIHKALQFLGDVFLKENDEVTATSLFTLALEGFTQMDVHRSRAECMIRLGNISKKNSDFLRAVELWETAKPLFKRSSQLKQIQDIDRRLDKMGEDMKKQHQRNIAQLTELHAPMSRVGEAKENSLEDQLDREKILV</sequence>
<dbReference type="Proteomes" id="UP001218188">
    <property type="component" value="Unassembled WGS sequence"/>
</dbReference>
<dbReference type="CDD" id="cd21037">
    <property type="entry name" value="MLKL_NTD"/>
    <property type="match status" value="1"/>
</dbReference>
<protein>
    <submittedName>
        <fullName evidence="1">Uncharacterized protein</fullName>
    </submittedName>
</protein>
<dbReference type="PANTHER" id="PTHR47691">
    <property type="entry name" value="REGULATOR-RELATED"/>
    <property type="match status" value="1"/>
</dbReference>
<dbReference type="InterPro" id="IPR059179">
    <property type="entry name" value="MLKL-like_MCAfunc"/>
</dbReference>
<dbReference type="Gene3D" id="1.20.930.20">
    <property type="entry name" value="Adaptor protein Cbl, N-terminal domain"/>
    <property type="match status" value="1"/>
</dbReference>
<gene>
    <name evidence="1" type="ORF">C8F04DRAFT_1180726</name>
</gene>
<organism evidence="1 2">
    <name type="scientific">Mycena alexandri</name>
    <dbReference type="NCBI Taxonomy" id="1745969"/>
    <lineage>
        <taxon>Eukaryota</taxon>
        <taxon>Fungi</taxon>
        <taxon>Dikarya</taxon>
        <taxon>Basidiomycota</taxon>
        <taxon>Agaricomycotina</taxon>
        <taxon>Agaricomycetes</taxon>
        <taxon>Agaricomycetidae</taxon>
        <taxon>Agaricales</taxon>
        <taxon>Marasmiineae</taxon>
        <taxon>Mycenaceae</taxon>
        <taxon>Mycena</taxon>
    </lineage>
</organism>
<dbReference type="Gene3D" id="1.25.40.10">
    <property type="entry name" value="Tetratricopeptide repeat domain"/>
    <property type="match status" value="2"/>
</dbReference>
<reference evidence="1" key="1">
    <citation type="submission" date="2023-03" db="EMBL/GenBank/DDBJ databases">
        <title>Massive genome expansion in bonnet fungi (Mycena s.s.) driven by repeated elements and novel gene families across ecological guilds.</title>
        <authorList>
            <consortium name="Lawrence Berkeley National Laboratory"/>
            <person name="Harder C.B."/>
            <person name="Miyauchi S."/>
            <person name="Viragh M."/>
            <person name="Kuo A."/>
            <person name="Thoen E."/>
            <person name="Andreopoulos B."/>
            <person name="Lu D."/>
            <person name="Skrede I."/>
            <person name="Drula E."/>
            <person name="Henrissat B."/>
            <person name="Morin E."/>
            <person name="Kohler A."/>
            <person name="Barry K."/>
            <person name="LaButti K."/>
            <person name="Morin E."/>
            <person name="Salamov A."/>
            <person name="Lipzen A."/>
            <person name="Mereny Z."/>
            <person name="Hegedus B."/>
            <person name="Baldrian P."/>
            <person name="Stursova M."/>
            <person name="Weitz H."/>
            <person name="Taylor A."/>
            <person name="Grigoriev I.V."/>
            <person name="Nagy L.G."/>
            <person name="Martin F."/>
            <person name="Kauserud H."/>
        </authorList>
    </citation>
    <scope>NUCLEOTIDE SEQUENCE</scope>
    <source>
        <strain evidence="1">CBHHK200</strain>
    </source>
</reference>
<dbReference type="PANTHER" id="PTHR47691:SF3">
    <property type="entry name" value="HTH-TYPE TRANSCRIPTIONAL REGULATOR RV0890C-RELATED"/>
    <property type="match status" value="1"/>
</dbReference>
<comment type="caution">
    <text evidence="1">The sequence shown here is derived from an EMBL/GenBank/DDBJ whole genome shotgun (WGS) entry which is preliminary data.</text>
</comment>
<dbReference type="SUPFAM" id="SSF48452">
    <property type="entry name" value="TPR-like"/>
    <property type="match status" value="2"/>
</dbReference>
<dbReference type="EMBL" id="JARJCM010000038">
    <property type="protein sequence ID" value="KAJ7037320.1"/>
    <property type="molecule type" value="Genomic_DNA"/>
</dbReference>
<keyword evidence="2" id="KW-1185">Reference proteome</keyword>
<dbReference type="Gene3D" id="3.40.50.300">
    <property type="entry name" value="P-loop containing nucleotide triphosphate hydrolases"/>
    <property type="match status" value="1"/>
</dbReference>
<evidence type="ECO:0000313" key="1">
    <source>
        <dbReference type="EMBL" id="KAJ7037320.1"/>
    </source>
</evidence>
<dbReference type="InterPro" id="IPR011990">
    <property type="entry name" value="TPR-like_helical_dom_sf"/>
</dbReference>
<proteinExistence type="predicted"/>
<dbReference type="InterPro" id="IPR027417">
    <property type="entry name" value="P-loop_NTPase"/>
</dbReference>
<dbReference type="GO" id="GO:0007166">
    <property type="term" value="P:cell surface receptor signaling pathway"/>
    <property type="evidence" value="ECO:0007669"/>
    <property type="project" value="InterPro"/>
</dbReference>
<accession>A0AAD6T0T8</accession>
<dbReference type="SUPFAM" id="SSF52540">
    <property type="entry name" value="P-loop containing nucleoside triphosphate hydrolases"/>
    <property type="match status" value="1"/>
</dbReference>
<evidence type="ECO:0000313" key="2">
    <source>
        <dbReference type="Proteomes" id="UP001218188"/>
    </source>
</evidence>
<name>A0AAD6T0T8_9AGAR</name>
<dbReference type="InterPro" id="IPR036537">
    <property type="entry name" value="Adaptor_Cbl_N_dom_sf"/>
</dbReference>
<dbReference type="AlphaFoldDB" id="A0AAD6T0T8"/>